<evidence type="ECO:0000256" key="12">
    <source>
        <dbReference type="ARBA" id="ARBA00047268"/>
    </source>
</evidence>
<keyword evidence="16" id="KW-1185">Reference proteome</keyword>
<evidence type="ECO:0000256" key="13">
    <source>
        <dbReference type="SAM" id="MobiDB-lite"/>
    </source>
</evidence>
<comment type="cofactor">
    <cofactor evidence="1">
        <name>Zn(2+)</name>
        <dbReference type="ChEBI" id="CHEBI:29105"/>
    </cofactor>
</comment>
<dbReference type="GO" id="GO:0016798">
    <property type="term" value="F:hydrolase activity, acting on glycosyl bonds"/>
    <property type="evidence" value="ECO:0007669"/>
    <property type="project" value="UniProtKB-KW"/>
</dbReference>
<dbReference type="InterPro" id="IPR008139">
    <property type="entry name" value="SaposinB_dom"/>
</dbReference>
<dbReference type="CDD" id="cd00842">
    <property type="entry name" value="MPP_ASMase"/>
    <property type="match status" value="1"/>
</dbReference>
<dbReference type="Gene3D" id="1.10.225.10">
    <property type="entry name" value="Saposin-like"/>
    <property type="match status" value="1"/>
</dbReference>
<dbReference type="AlphaFoldDB" id="A0A226ELC9"/>
<proteinExistence type="inferred from homology"/>
<name>A0A226ELC9_FOLCA</name>
<keyword evidence="11" id="KW-0326">Glycosidase</keyword>
<dbReference type="InterPro" id="IPR011001">
    <property type="entry name" value="Saposin-like"/>
</dbReference>
<dbReference type="GO" id="GO:0005764">
    <property type="term" value="C:lysosome"/>
    <property type="evidence" value="ECO:0007669"/>
    <property type="project" value="TreeGrafter"/>
</dbReference>
<feature type="domain" description="Saposin B-type" evidence="14">
    <location>
        <begin position="279"/>
        <end position="363"/>
    </location>
</feature>
<dbReference type="InterPro" id="IPR029052">
    <property type="entry name" value="Metallo-depent_PP-like"/>
</dbReference>
<keyword evidence="4" id="KW-0964">Secreted</keyword>
<evidence type="ECO:0000256" key="11">
    <source>
        <dbReference type="ARBA" id="ARBA00023295"/>
    </source>
</evidence>
<keyword evidence="8" id="KW-0862">Zinc</keyword>
<dbReference type="SUPFAM" id="SSF47862">
    <property type="entry name" value="Saposin"/>
    <property type="match status" value="1"/>
</dbReference>
<comment type="caution">
    <text evidence="15">The sequence shown here is derived from an EMBL/GenBank/DDBJ whole genome shotgun (WGS) entry which is preliminary data.</text>
</comment>
<evidence type="ECO:0000313" key="16">
    <source>
        <dbReference type="Proteomes" id="UP000198287"/>
    </source>
</evidence>
<dbReference type="PANTHER" id="PTHR10340:SF34">
    <property type="entry name" value="SPHINGOMYELIN PHOSPHODIESTERASE"/>
    <property type="match status" value="1"/>
</dbReference>
<evidence type="ECO:0000259" key="14">
    <source>
        <dbReference type="PROSITE" id="PS50015"/>
    </source>
</evidence>
<dbReference type="OrthoDB" id="282973at2759"/>
<evidence type="ECO:0000256" key="2">
    <source>
        <dbReference type="ARBA" id="ARBA00004613"/>
    </source>
</evidence>
<evidence type="ECO:0000256" key="4">
    <source>
        <dbReference type="ARBA" id="ARBA00022525"/>
    </source>
</evidence>
<dbReference type="Pfam" id="PF00149">
    <property type="entry name" value="Metallophos"/>
    <property type="match status" value="1"/>
</dbReference>
<reference evidence="15 16" key="1">
    <citation type="submission" date="2015-12" db="EMBL/GenBank/DDBJ databases">
        <title>The genome of Folsomia candida.</title>
        <authorList>
            <person name="Faddeeva A."/>
            <person name="Derks M.F."/>
            <person name="Anvar Y."/>
            <person name="Smit S."/>
            <person name="Van Straalen N."/>
            <person name="Roelofs D."/>
        </authorList>
    </citation>
    <scope>NUCLEOTIDE SEQUENCE [LARGE SCALE GENOMIC DNA]</scope>
    <source>
        <strain evidence="15 16">VU population</strain>
        <tissue evidence="15">Whole body</tissue>
    </source>
</reference>
<dbReference type="GO" id="GO:0061750">
    <property type="term" value="F:acid sphingomyelin phosphodiesterase activity"/>
    <property type="evidence" value="ECO:0007669"/>
    <property type="project" value="TreeGrafter"/>
</dbReference>
<dbReference type="GO" id="GO:0016020">
    <property type="term" value="C:membrane"/>
    <property type="evidence" value="ECO:0007669"/>
    <property type="project" value="GOC"/>
</dbReference>
<protein>
    <submittedName>
        <fullName evidence="15">Sphingomyelin phosphodiesterase</fullName>
    </submittedName>
</protein>
<evidence type="ECO:0000256" key="7">
    <source>
        <dbReference type="ARBA" id="ARBA00022801"/>
    </source>
</evidence>
<keyword evidence="5" id="KW-0479">Metal-binding</keyword>
<accession>A0A226ELC9</accession>
<keyword evidence="10" id="KW-0325">Glycoprotein</keyword>
<dbReference type="SUPFAM" id="SSF56300">
    <property type="entry name" value="Metallo-dependent phosphatases"/>
    <property type="match status" value="1"/>
</dbReference>
<keyword evidence="9" id="KW-1015">Disulfide bond</keyword>
<evidence type="ECO:0000256" key="3">
    <source>
        <dbReference type="ARBA" id="ARBA00008234"/>
    </source>
</evidence>
<evidence type="ECO:0000313" key="15">
    <source>
        <dbReference type="EMBL" id="OXA58493.1"/>
    </source>
</evidence>
<keyword evidence="7" id="KW-0378">Hydrolase</keyword>
<dbReference type="Gene3D" id="3.60.21.10">
    <property type="match status" value="1"/>
</dbReference>
<evidence type="ECO:0000256" key="5">
    <source>
        <dbReference type="ARBA" id="ARBA00022723"/>
    </source>
</evidence>
<dbReference type="Proteomes" id="UP000198287">
    <property type="component" value="Unassembled WGS sequence"/>
</dbReference>
<dbReference type="OMA" id="GHADCMA"/>
<dbReference type="STRING" id="158441.A0A226ELC9"/>
<dbReference type="SMART" id="SM00741">
    <property type="entry name" value="SapB"/>
    <property type="match status" value="1"/>
</dbReference>
<evidence type="ECO:0000256" key="8">
    <source>
        <dbReference type="ARBA" id="ARBA00022833"/>
    </source>
</evidence>
<feature type="compositionally biased region" description="Low complexity" evidence="13">
    <location>
        <begin position="152"/>
        <end position="161"/>
    </location>
</feature>
<evidence type="ECO:0000256" key="9">
    <source>
        <dbReference type="ARBA" id="ARBA00023157"/>
    </source>
</evidence>
<keyword evidence="6" id="KW-0732">Signal</keyword>
<dbReference type="GO" id="GO:0006685">
    <property type="term" value="P:sphingomyelin catabolic process"/>
    <property type="evidence" value="ECO:0007669"/>
    <property type="project" value="TreeGrafter"/>
</dbReference>
<dbReference type="PROSITE" id="PS50015">
    <property type="entry name" value="SAP_B"/>
    <property type="match status" value="1"/>
</dbReference>
<dbReference type="GO" id="GO:0005615">
    <property type="term" value="C:extracellular space"/>
    <property type="evidence" value="ECO:0007669"/>
    <property type="project" value="TreeGrafter"/>
</dbReference>
<dbReference type="FunFam" id="3.60.21.10:FF:000077">
    <property type="entry name" value="Sphingomyelin phosphodiesterase"/>
    <property type="match status" value="1"/>
</dbReference>
<comment type="similarity">
    <text evidence="3">Belongs to the acid sphingomyelinase family.</text>
</comment>
<sequence length="842" mass="95107">MSSSRETQWVRTGAVGQILEGRGANSYANRCKLVRLVGAVGILLLCASISGSKYSFVTATPDNLLSLNHNDNHTPSPRIPLVPQEPASHSQDIYTRAVEFLVNKRTRLQQQQKLHRQLLQQYKEHHITHPGVSVSVKVHDNNAHYSMLSLRSSSSLNNNSSPNVEEHFEMDDDNEKSNYLPRKRADDRSKVHHEPDDGKGGLLRKEMEIDELTHQVVDATLNQTSTRLTSTGDGGDSRSTSTREDSGRSLDGVSSIFSRFSSVLDLSRVVREIETSVMSSVSCSACKAGVSLLNHYVQSGRRNSEIAAAAIKLCINLKMQTPRVCTGIVDIYVDEIVEVLKGVVLDSNDICALVIGETCGVPVSPNWRWDVAFPPIPKPPFHGFPEPKKGAPKLKVLQISDTHWDPYYEPGSNADCGEPLCCRVTSGPKPPRPHLGAGLWGDYRKCDTPRNTMESMFEHISKVHSDIDYIIWTGDIPAHDVWNQTHDTNLKMIRETVDLFSQYFPYVPIFPALGNHEAAPVNGFAPPWVTDPKFSIDWLYKELQNDWSRWLPDTTQTTIREGAFYSTLIKPGFKLISLNMNYCNNKNWWLLVNSTDPVDELKWLIFELQSSELLGEKVHIIGHIPPGHADCMATWSTNYYDIISRYEGTVAAQFFGHTHYDEMEIFYPKEDPYRAASIAYIGPSVTPYFNLNPGYRIYYVDGDYPMSTRSVVDHDTWVTDLGEANRVRARQLTWYKLYSAREAYGLSSLNPLQWDELVMSMYENKPLFNLYYRFYNKNSPVAPECDAECKARLLCDIRSGRSHDREELCKPRPPHIRISRGGLAEPKPPSKLSQIFSLISSA</sequence>
<gene>
    <name evidence="15" type="ORF">Fcan01_08398</name>
</gene>
<organism evidence="15 16">
    <name type="scientific">Folsomia candida</name>
    <name type="common">Springtail</name>
    <dbReference type="NCBI Taxonomy" id="158441"/>
    <lineage>
        <taxon>Eukaryota</taxon>
        <taxon>Metazoa</taxon>
        <taxon>Ecdysozoa</taxon>
        <taxon>Arthropoda</taxon>
        <taxon>Hexapoda</taxon>
        <taxon>Collembola</taxon>
        <taxon>Entomobryomorpha</taxon>
        <taxon>Isotomoidea</taxon>
        <taxon>Isotomidae</taxon>
        <taxon>Proisotominae</taxon>
        <taxon>Folsomia</taxon>
    </lineage>
</organism>
<dbReference type="GO" id="GO:0046513">
    <property type="term" value="P:ceramide biosynthetic process"/>
    <property type="evidence" value="ECO:0007669"/>
    <property type="project" value="TreeGrafter"/>
</dbReference>
<evidence type="ECO:0000256" key="1">
    <source>
        <dbReference type="ARBA" id="ARBA00001947"/>
    </source>
</evidence>
<feature type="region of interest" description="Disordered" evidence="13">
    <location>
        <begin position="220"/>
        <end position="249"/>
    </location>
</feature>
<feature type="region of interest" description="Disordered" evidence="13">
    <location>
        <begin position="152"/>
        <end position="203"/>
    </location>
</feature>
<dbReference type="InterPro" id="IPR004843">
    <property type="entry name" value="Calcineurin-like_PHP"/>
</dbReference>
<feature type="compositionally biased region" description="Basic and acidic residues" evidence="13">
    <location>
        <begin position="183"/>
        <end position="203"/>
    </location>
</feature>
<comment type="subcellular location">
    <subcellularLocation>
        <location evidence="2">Secreted</location>
    </subcellularLocation>
</comment>
<dbReference type="InterPro" id="IPR041805">
    <property type="entry name" value="ASMase/PPN1_MPP"/>
</dbReference>
<comment type="catalytic activity">
    <reaction evidence="12">
        <text>a sphingomyelin + H2O = phosphocholine + an N-acylsphing-4-enine + H(+)</text>
        <dbReference type="Rhea" id="RHEA:19253"/>
        <dbReference type="ChEBI" id="CHEBI:15377"/>
        <dbReference type="ChEBI" id="CHEBI:15378"/>
        <dbReference type="ChEBI" id="CHEBI:17636"/>
        <dbReference type="ChEBI" id="CHEBI:52639"/>
        <dbReference type="ChEBI" id="CHEBI:295975"/>
        <dbReference type="EC" id="3.1.4.12"/>
    </reaction>
    <physiologicalReaction direction="left-to-right" evidence="12">
        <dbReference type="Rhea" id="RHEA:19254"/>
    </physiologicalReaction>
</comment>
<evidence type="ECO:0000256" key="10">
    <source>
        <dbReference type="ARBA" id="ARBA00023180"/>
    </source>
</evidence>
<evidence type="ECO:0000256" key="6">
    <source>
        <dbReference type="ARBA" id="ARBA00022729"/>
    </source>
</evidence>
<dbReference type="PANTHER" id="PTHR10340">
    <property type="entry name" value="SPHINGOMYELIN PHOSPHODIESTERASE"/>
    <property type="match status" value="1"/>
</dbReference>
<dbReference type="EMBL" id="LNIX01000003">
    <property type="protein sequence ID" value="OXA58493.1"/>
    <property type="molecule type" value="Genomic_DNA"/>
</dbReference>
<dbReference type="GO" id="GO:0046872">
    <property type="term" value="F:metal ion binding"/>
    <property type="evidence" value="ECO:0007669"/>
    <property type="project" value="UniProtKB-KW"/>
</dbReference>